<keyword evidence="2" id="KW-1185">Reference proteome</keyword>
<organism evidence="1 2">
    <name type="scientific">Marine Group I thaumarchaeote SCGC AAA799-N04</name>
    <dbReference type="NCBI Taxonomy" id="1502293"/>
    <lineage>
        <taxon>Archaea</taxon>
        <taxon>Nitrososphaerota</taxon>
        <taxon>Marine Group I</taxon>
    </lineage>
</organism>
<gene>
    <name evidence="1" type="ORF">AAA799N04_00481</name>
</gene>
<dbReference type="AlphaFoldDB" id="A0A081RP50"/>
<reference evidence="1 2" key="1">
    <citation type="submission" date="2014-06" db="EMBL/GenBank/DDBJ databases">
        <authorList>
            <person name="Ngugi D.K."/>
            <person name="Blom J."/>
            <person name="Alam I."/>
            <person name="Rashid M."/>
            <person name="Ba Alawi W."/>
            <person name="Zhang G."/>
            <person name="Hikmawan T."/>
            <person name="Guan Y."/>
            <person name="Antunes A."/>
            <person name="Siam R."/>
            <person name="ElDorry H."/>
            <person name="Bajic V."/>
            <person name="Stingl U."/>
        </authorList>
    </citation>
    <scope>NUCLEOTIDE SEQUENCE [LARGE SCALE GENOMIC DNA]</scope>
    <source>
        <strain evidence="1">SCGC AAA799-N04</strain>
    </source>
</reference>
<evidence type="ECO:0000313" key="1">
    <source>
        <dbReference type="EMBL" id="KEQ56973.1"/>
    </source>
</evidence>
<comment type="caution">
    <text evidence="1">The sequence shown here is derived from an EMBL/GenBank/DDBJ whole genome shotgun (WGS) entry which is preliminary data.</text>
</comment>
<accession>A0A081RP50</accession>
<proteinExistence type="predicted"/>
<sequence length="93" mass="10268">MLPDKCSVSKEEKQCPSPPEFIVSIVDGKDEYMVGVTCGRHKQIVSGKIGFLQKEGKIHEGKISFSPVKAVGTDCIHGDEDDFVQIDMNRSKN</sequence>
<dbReference type="PATRIC" id="fig|1502293.3.peg.457"/>
<evidence type="ECO:0000313" key="2">
    <source>
        <dbReference type="Proteomes" id="UP000028059"/>
    </source>
</evidence>
<dbReference type="Proteomes" id="UP000028059">
    <property type="component" value="Unassembled WGS sequence"/>
</dbReference>
<protein>
    <submittedName>
        <fullName evidence="1">Uncharacterized protein</fullName>
    </submittedName>
</protein>
<dbReference type="EMBL" id="JOKN01000006">
    <property type="protein sequence ID" value="KEQ56973.1"/>
    <property type="molecule type" value="Genomic_DNA"/>
</dbReference>
<name>A0A081RP50_9ARCH</name>